<dbReference type="PANTHER" id="PTHR43976">
    <property type="entry name" value="SHORT CHAIN DEHYDROGENASE"/>
    <property type="match status" value="1"/>
</dbReference>
<comment type="similarity">
    <text evidence="1 4">Belongs to the short-chain dehydrogenases/reductases (SDR) family.</text>
</comment>
<proteinExistence type="inferred from homology"/>
<dbReference type="PANTHER" id="PTHR43976:SF16">
    <property type="entry name" value="SHORT-CHAIN DEHYDROGENASE_REDUCTASE FAMILY PROTEIN"/>
    <property type="match status" value="1"/>
</dbReference>
<dbReference type="GO" id="GO:0016491">
    <property type="term" value="F:oxidoreductase activity"/>
    <property type="evidence" value="ECO:0007669"/>
    <property type="project" value="UniProtKB-KW"/>
</dbReference>
<dbReference type="PRINTS" id="PR00080">
    <property type="entry name" value="SDRFAMILY"/>
</dbReference>
<name>A0AAD5V804_9APHY</name>
<evidence type="ECO:0000256" key="2">
    <source>
        <dbReference type="ARBA" id="ARBA00022857"/>
    </source>
</evidence>
<dbReference type="Proteomes" id="UP001212997">
    <property type="component" value="Unassembled WGS sequence"/>
</dbReference>
<protein>
    <recommendedName>
        <fullName evidence="7">NAD-P-binding protein</fullName>
    </recommendedName>
</protein>
<dbReference type="InterPro" id="IPR020904">
    <property type="entry name" value="Sc_DH/Rdtase_CS"/>
</dbReference>
<dbReference type="AlphaFoldDB" id="A0AAD5V804"/>
<dbReference type="Pfam" id="PF00106">
    <property type="entry name" value="adh_short"/>
    <property type="match status" value="1"/>
</dbReference>
<dbReference type="EMBL" id="JANAWD010000067">
    <property type="protein sequence ID" value="KAJ3488424.1"/>
    <property type="molecule type" value="Genomic_DNA"/>
</dbReference>
<comment type="caution">
    <text evidence="5">The sequence shown here is derived from an EMBL/GenBank/DDBJ whole genome shotgun (WGS) entry which is preliminary data.</text>
</comment>
<organism evidence="5 6">
    <name type="scientific">Meripilus lineatus</name>
    <dbReference type="NCBI Taxonomy" id="2056292"/>
    <lineage>
        <taxon>Eukaryota</taxon>
        <taxon>Fungi</taxon>
        <taxon>Dikarya</taxon>
        <taxon>Basidiomycota</taxon>
        <taxon>Agaricomycotina</taxon>
        <taxon>Agaricomycetes</taxon>
        <taxon>Polyporales</taxon>
        <taxon>Meripilaceae</taxon>
        <taxon>Meripilus</taxon>
    </lineage>
</organism>
<keyword evidence="3" id="KW-0560">Oxidoreductase</keyword>
<keyword evidence="2" id="KW-0521">NADP</keyword>
<dbReference type="PRINTS" id="PR00081">
    <property type="entry name" value="GDHRDH"/>
</dbReference>
<dbReference type="PROSITE" id="PS00061">
    <property type="entry name" value="ADH_SHORT"/>
    <property type="match status" value="1"/>
</dbReference>
<gene>
    <name evidence="5" type="ORF">NLI96_g2854</name>
</gene>
<evidence type="ECO:0000256" key="3">
    <source>
        <dbReference type="ARBA" id="ARBA00023002"/>
    </source>
</evidence>
<reference evidence="5" key="1">
    <citation type="submission" date="2022-07" db="EMBL/GenBank/DDBJ databases">
        <title>Genome Sequence of Physisporinus lineatus.</title>
        <authorList>
            <person name="Buettner E."/>
        </authorList>
    </citation>
    <scope>NUCLEOTIDE SEQUENCE</scope>
    <source>
        <strain evidence="5">VT162</strain>
    </source>
</reference>
<accession>A0AAD5V804</accession>
<keyword evidence="6" id="KW-1185">Reference proteome</keyword>
<evidence type="ECO:0000256" key="4">
    <source>
        <dbReference type="RuleBase" id="RU000363"/>
    </source>
</evidence>
<evidence type="ECO:0008006" key="7">
    <source>
        <dbReference type="Google" id="ProtNLM"/>
    </source>
</evidence>
<evidence type="ECO:0000313" key="5">
    <source>
        <dbReference type="EMBL" id="KAJ3488424.1"/>
    </source>
</evidence>
<evidence type="ECO:0000256" key="1">
    <source>
        <dbReference type="ARBA" id="ARBA00006484"/>
    </source>
</evidence>
<dbReference type="InterPro" id="IPR036291">
    <property type="entry name" value="NAD(P)-bd_dom_sf"/>
</dbReference>
<dbReference type="SUPFAM" id="SSF51735">
    <property type="entry name" value="NAD(P)-binding Rossmann-fold domains"/>
    <property type="match status" value="1"/>
</dbReference>
<dbReference type="CDD" id="cd05374">
    <property type="entry name" value="17beta-HSD-like_SDR_c"/>
    <property type="match status" value="1"/>
</dbReference>
<dbReference type="InterPro" id="IPR051911">
    <property type="entry name" value="SDR_oxidoreductase"/>
</dbReference>
<dbReference type="Gene3D" id="3.40.50.720">
    <property type="entry name" value="NAD(P)-binding Rossmann-like Domain"/>
    <property type="match status" value="1"/>
</dbReference>
<sequence>MTVSQVWFVTGASSGFGRAMVEYVLEKGDIAIATLRKPQALDDLKAKYPASRLLILGLDVTRPSDITNAFAKARETFGRIDVVFNNAGYAVVGEIEGTPEETARTLFDVVFWGADRISREAVKFFREVNKPGVGGRLLNNSSVVGLNAFPGIGYYSAAKFALEGISQALSEELDPAWNIKISLIEPGTFITPGVSQNLVTVPAHTAYSNPELKANNIRALLEGAAAIGGDPNKAVARFYELAHSPQPPLRFTIGKDAIGAVREQVKRVVADLDQYESWSEGLEFSATE</sequence>
<evidence type="ECO:0000313" key="6">
    <source>
        <dbReference type="Proteomes" id="UP001212997"/>
    </source>
</evidence>
<dbReference type="InterPro" id="IPR002347">
    <property type="entry name" value="SDR_fam"/>
</dbReference>